<feature type="compositionally biased region" description="Pro residues" evidence="1">
    <location>
        <begin position="1"/>
        <end position="19"/>
    </location>
</feature>
<dbReference type="AlphaFoldDB" id="A0A0L0D5V0"/>
<dbReference type="EMBL" id="GL349448">
    <property type="protein sequence ID" value="KNC47757.1"/>
    <property type="molecule type" value="Genomic_DNA"/>
</dbReference>
<dbReference type="SUPFAM" id="SSF49899">
    <property type="entry name" value="Concanavalin A-like lectins/glucanases"/>
    <property type="match status" value="1"/>
</dbReference>
<sequence>MWIFVAPPPPPSSPSPPGHAPYRSIIRKPSNSSSAIPALWLHPAPRAGLRVAARGSWVFDQAAVVDSPATVTLLPGAWHALALVVEYGAQADTARVYINGSLAFSASWPAQPLAPQHSFVTNTGDWFIGCDPWSKSGFAGAVEGVVVRDVPLPAPQIAALAHKNNELVLSPIFVQVFDAASSRRDAKVVSWQASRGEGEASSASEHWALAYARSDYARIALDGDPQSSLVPHPMLTALRHVPASRICASLALDMQMGAADALLTQAWQAMWGLCMPTQPSAAFKLLETAVSELNDARAALLLGAHHAAGGRNVSAQAYFDLATMLGLPQGAVASVDGGRDRPVEAWRALADEGLAATAAWSAPPSLAMVPAIATEAALLARPLVPVGDDADLPLPRFFETEVQSWVRQLLPGESADMASARARVATALSSLVHGDHAHAQSIFGREMQRAAAPRRVAAIAAMFQGVMAQHGLGETKSLPRSLVHYQKALSELATINGGASAAGDAGAWYVRLHWATALCEVGQIVEAAKLLAVNARDTHATPIDGDELLATAWLALRDAAGARGATLDASVIPSYSSLLDTLVDAGSPVGQAGRGYQLIERTVVTPPPHAPPLPRQQLESMEYSARSLLVAAAGRAPNHVQALGLAWFAARAGASDAALTLYSIAAWSGSRVAARNALVVIDDLFRTRDGSDPALARLRARFVHILADWSSPDPYAGLELGLAAEAQGDLQGALRCYLIAAQAPTSDDEQLPQQEAGPIAYAAFAAARLVAGHPNLASSSPHTASELLALALRIDPWHAWLPVGVAKTWMTIAPWLGLPRTWPL</sequence>
<proteinExistence type="predicted"/>
<feature type="region of interest" description="Disordered" evidence="1">
    <location>
        <begin position="1"/>
        <end position="24"/>
    </location>
</feature>
<evidence type="ECO:0000256" key="1">
    <source>
        <dbReference type="SAM" id="MobiDB-lite"/>
    </source>
</evidence>
<reference evidence="2 3" key="1">
    <citation type="submission" date="2010-05" db="EMBL/GenBank/DDBJ databases">
        <title>The Genome Sequence of Thecamonas trahens ATCC 50062.</title>
        <authorList>
            <consortium name="The Broad Institute Genome Sequencing Platform"/>
            <person name="Russ C."/>
            <person name="Cuomo C."/>
            <person name="Shea T."/>
            <person name="Young S.K."/>
            <person name="Zeng Q."/>
            <person name="Koehrsen M."/>
            <person name="Haas B."/>
            <person name="Borodovsky M."/>
            <person name="Guigo R."/>
            <person name="Alvarado L."/>
            <person name="Berlin A."/>
            <person name="Bochicchio J."/>
            <person name="Borenstein D."/>
            <person name="Chapman S."/>
            <person name="Chen Z."/>
            <person name="Freedman E."/>
            <person name="Gellesch M."/>
            <person name="Goldberg J."/>
            <person name="Griggs A."/>
            <person name="Gujja S."/>
            <person name="Heilman E."/>
            <person name="Heiman D."/>
            <person name="Hepburn T."/>
            <person name="Howarth C."/>
            <person name="Jen D."/>
            <person name="Larson L."/>
            <person name="Mehta T."/>
            <person name="Park D."/>
            <person name="Pearson M."/>
            <person name="Roberts A."/>
            <person name="Saif S."/>
            <person name="Shenoy N."/>
            <person name="Sisk P."/>
            <person name="Stolte C."/>
            <person name="Sykes S."/>
            <person name="Thomson T."/>
            <person name="Walk T."/>
            <person name="White J."/>
            <person name="Yandava C."/>
            <person name="Burger G."/>
            <person name="Gray M.W."/>
            <person name="Holland P.W.H."/>
            <person name="King N."/>
            <person name="Lang F.B.F."/>
            <person name="Roger A.J."/>
            <person name="Ruiz-Trillo I."/>
            <person name="Lander E."/>
            <person name="Nusbaum C."/>
        </authorList>
    </citation>
    <scope>NUCLEOTIDE SEQUENCE [LARGE SCALE GENOMIC DNA]</scope>
    <source>
        <strain evidence="2 3">ATCC 50062</strain>
    </source>
</reference>
<dbReference type="Proteomes" id="UP000054408">
    <property type="component" value="Unassembled WGS sequence"/>
</dbReference>
<protein>
    <submittedName>
        <fullName evidence="2">Uncharacterized protein</fullName>
    </submittedName>
</protein>
<organism evidence="2 3">
    <name type="scientific">Thecamonas trahens ATCC 50062</name>
    <dbReference type="NCBI Taxonomy" id="461836"/>
    <lineage>
        <taxon>Eukaryota</taxon>
        <taxon>Apusozoa</taxon>
        <taxon>Apusomonadida</taxon>
        <taxon>Apusomonadidae</taxon>
        <taxon>Thecamonas</taxon>
    </lineage>
</organism>
<dbReference type="InterPro" id="IPR013320">
    <property type="entry name" value="ConA-like_dom_sf"/>
</dbReference>
<keyword evidence="3" id="KW-1185">Reference proteome</keyword>
<dbReference type="RefSeq" id="XP_013759235.1">
    <property type="nucleotide sequence ID" value="XM_013903781.1"/>
</dbReference>
<dbReference type="Pfam" id="PF13385">
    <property type="entry name" value="Laminin_G_3"/>
    <property type="match status" value="1"/>
</dbReference>
<accession>A0A0L0D5V0</accession>
<dbReference type="Gene3D" id="2.60.120.200">
    <property type="match status" value="1"/>
</dbReference>
<dbReference type="GeneID" id="25563550"/>
<name>A0A0L0D5V0_THETB</name>
<gene>
    <name evidence="2" type="ORF">AMSG_03984</name>
</gene>
<evidence type="ECO:0000313" key="2">
    <source>
        <dbReference type="EMBL" id="KNC47757.1"/>
    </source>
</evidence>
<evidence type="ECO:0000313" key="3">
    <source>
        <dbReference type="Proteomes" id="UP000054408"/>
    </source>
</evidence>